<name>A0AAV1T9Z8_9STRA</name>
<evidence type="ECO:0000256" key="1">
    <source>
        <dbReference type="SAM" id="MobiDB-lite"/>
    </source>
</evidence>
<sequence>MASGGTGTLYPRNLRVKTRPGKQSAAKSLRQSQAETRRKKSLVLNLWKEITLEDVKRCCDEVSLADYEKIVPTKVGSVRLFVNADRKESTVLLTSVHFTSSLACNIVSYEKLDENGYALM</sequence>
<feature type="region of interest" description="Disordered" evidence="1">
    <location>
        <begin position="1"/>
        <end position="35"/>
    </location>
</feature>
<accession>A0AAV1T9Z8</accession>
<evidence type="ECO:0000313" key="3">
    <source>
        <dbReference type="Proteomes" id="UP001162060"/>
    </source>
</evidence>
<organism evidence="2 3">
    <name type="scientific">Peronospora matthiolae</name>
    <dbReference type="NCBI Taxonomy" id="2874970"/>
    <lineage>
        <taxon>Eukaryota</taxon>
        <taxon>Sar</taxon>
        <taxon>Stramenopiles</taxon>
        <taxon>Oomycota</taxon>
        <taxon>Peronosporomycetes</taxon>
        <taxon>Peronosporales</taxon>
        <taxon>Peronosporaceae</taxon>
        <taxon>Peronospora</taxon>
    </lineage>
</organism>
<dbReference type="AlphaFoldDB" id="A0AAV1T9Z8"/>
<comment type="caution">
    <text evidence="2">The sequence shown here is derived from an EMBL/GenBank/DDBJ whole genome shotgun (WGS) entry which is preliminary data.</text>
</comment>
<evidence type="ECO:0000313" key="2">
    <source>
        <dbReference type="EMBL" id="CAK7909829.1"/>
    </source>
</evidence>
<reference evidence="2" key="1">
    <citation type="submission" date="2024-01" db="EMBL/GenBank/DDBJ databases">
        <authorList>
            <person name="Webb A."/>
        </authorList>
    </citation>
    <scope>NUCLEOTIDE SEQUENCE</scope>
    <source>
        <strain evidence="2">Pm1</strain>
    </source>
</reference>
<protein>
    <submittedName>
        <fullName evidence="2">Uncharacterized protein</fullName>
    </submittedName>
</protein>
<feature type="compositionally biased region" description="Polar residues" evidence="1">
    <location>
        <begin position="25"/>
        <end position="34"/>
    </location>
</feature>
<gene>
    <name evidence="2" type="ORF">PM001_LOCUS4013</name>
</gene>
<dbReference type="Proteomes" id="UP001162060">
    <property type="component" value="Unassembled WGS sequence"/>
</dbReference>
<dbReference type="EMBL" id="CAKLBY020000035">
    <property type="protein sequence ID" value="CAK7909829.1"/>
    <property type="molecule type" value="Genomic_DNA"/>
</dbReference>
<proteinExistence type="predicted"/>